<dbReference type="GO" id="GO:0009279">
    <property type="term" value="C:cell outer membrane"/>
    <property type="evidence" value="ECO:0007669"/>
    <property type="project" value="UniProtKB-SubCell"/>
</dbReference>
<dbReference type="Proteomes" id="UP000619078">
    <property type="component" value="Unassembled WGS sequence"/>
</dbReference>
<proteinExistence type="inferred from homology"/>
<comment type="caution">
    <text evidence="9">The sequence shown here is derived from an EMBL/GenBank/DDBJ whole genome shotgun (WGS) entry which is preliminary data.</text>
</comment>
<dbReference type="InterPro" id="IPR033985">
    <property type="entry name" value="SusD-like_N"/>
</dbReference>
<dbReference type="SUPFAM" id="SSF48452">
    <property type="entry name" value="TPR-like"/>
    <property type="match status" value="1"/>
</dbReference>
<keyword evidence="3 6" id="KW-0732">Signal</keyword>
<accession>A0A926S0M3</accession>
<evidence type="ECO:0000256" key="4">
    <source>
        <dbReference type="ARBA" id="ARBA00023136"/>
    </source>
</evidence>
<evidence type="ECO:0000256" key="1">
    <source>
        <dbReference type="ARBA" id="ARBA00004442"/>
    </source>
</evidence>
<reference evidence="9" key="1">
    <citation type="submission" date="2020-09" db="EMBL/GenBank/DDBJ databases">
        <title>Novel species of Mucilaginibacter isolated from a glacier on the Tibetan Plateau.</title>
        <authorList>
            <person name="Liu Q."/>
            <person name="Xin Y.-H."/>
        </authorList>
    </citation>
    <scope>NUCLEOTIDE SEQUENCE</scope>
    <source>
        <strain evidence="9">ZB1P21</strain>
    </source>
</reference>
<dbReference type="InterPro" id="IPR012944">
    <property type="entry name" value="SusD_RagB_dom"/>
</dbReference>
<gene>
    <name evidence="9" type="ORF">IDJ76_02125</name>
</gene>
<evidence type="ECO:0000259" key="7">
    <source>
        <dbReference type="Pfam" id="PF07980"/>
    </source>
</evidence>
<keyword evidence="5" id="KW-0998">Cell outer membrane</keyword>
<dbReference type="PROSITE" id="PS51257">
    <property type="entry name" value="PROKAR_LIPOPROTEIN"/>
    <property type="match status" value="1"/>
</dbReference>
<dbReference type="Pfam" id="PF07980">
    <property type="entry name" value="SusD_RagB"/>
    <property type="match status" value="1"/>
</dbReference>
<keyword evidence="10" id="KW-1185">Reference proteome</keyword>
<evidence type="ECO:0000313" key="10">
    <source>
        <dbReference type="Proteomes" id="UP000619078"/>
    </source>
</evidence>
<protein>
    <submittedName>
        <fullName evidence="9">RagB/SusD family nutrient uptake outer membrane protein</fullName>
    </submittedName>
</protein>
<name>A0A926S0M3_9SPHI</name>
<comment type="subcellular location">
    <subcellularLocation>
        <location evidence="1">Cell outer membrane</location>
    </subcellularLocation>
</comment>
<feature type="signal peptide" evidence="6">
    <location>
        <begin position="1"/>
        <end position="20"/>
    </location>
</feature>
<feature type="domain" description="RagB/SusD" evidence="7">
    <location>
        <begin position="334"/>
        <end position="415"/>
    </location>
</feature>
<comment type="similarity">
    <text evidence="2">Belongs to the SusD family.</text>
</comment>
<feature type="domain" description="SusD-like N-terminal" evidence="8">
    <location>
        <begin position="83"/>
        <end position="229"/>
    </location>
</feature>
<evidence type="ECO:0000256" key="5">
    <source>
        <dbReference type="ARBA" id="ARBA00023237"/>
    </source>
</evidence>
<keyword evidence="4" id="KW-0472">Membrane</keyword>
<evidence type="ECO:0000259" key="8">
    <source>
        <dbReference type="Pfam" id="PF14322"/>
    </source>
</evidence>
<evidence type="ECO:0000256" key="3">
    <source>
        <dbReference type="ARBA" id="ARBA00022729"/>
    </source>
</evidence>
<dbReference type="Pfam" id="PF14322">
    <property type="entry name" value="SusD-like_3"/>
    <property type="match status" value="1"/>
</dbReference>
<dbReference type="Gene3D" id="1.25.40.390">
    <property type="match status" value="1"/>
</dbReference>
<organism evidence="9 10">
    <name type="scientific">Mucilaginibacter glaciei</name>
    <dbReference type="NCBI Taxonomy" id="2772109"/>
    <lineage>
        <taxon>Bacteria</taxon>
        <taxon>Pseudomonadati</taxon>
        <taxon>Bacteroidota</taxon>
        <taxon>Sphingobacteriia</taxon>
        <taxon>Sphingobacteriales</taxon>
        <taxon>Sphingobacteriaceae</taxon>
        <taxon>Mucilaginibacter</taxon>
    </lineage>
</organism>
<feature type="chain" id="PRO_5037067431" evidence="6">
    <location>
        <begin position="21"/>
        <end position="448"/>
    </location>
</feature>
<dbReference type="AlphaFoldDB" id="A0A926S0M3"/>
<dbReference type="EMBL" id="JACWMX010000001">
    <property type="protein sequence ID" value="MBD1391887.1"/>
    <property type="molecule type" value="Genomic_DNA"/>
</dbReference>
<evidence type="ECO:0000256" key="2">
    <source>
        <dbReference type="ARBA" id="ARBA00006275"/>
    </source>
</evidence>
<evidence type="ECO:0000313" key="9">
    <source>
        <dbReference type="EMBL" id="MBD1391887.1"/>
    </source>
</evidence>
<sequence>MKKKFLYIILPALLVSTACRKELNQQPQASLDASVGYTTKAGVEAGVIGIYDGVQSTGYMSLNYLIFPDMYADNIQEVGTFPTFAQVFNKTILPDNVDIATIWNGIYVVINRANNIIAAAPNISDATFDKNRAIGESETIRAMAYFDLLRMFGGSPTGFNQTGGLGVPLRLKPTLSPGDAAPTARATEAEVFAQIITDLDDAITKLPATVGVGRVNLSVANALRARVQLYRGQYAQAEANATSVITSGKYTLVSGANYGTIYTAKNSTESIWELQYNATDANSIAFYYYPAANGGRNEVSSTASLRDAFEAGDVRKPINFSTAPANKQLKYSVVSPGTDAVMMFRLPEMYLIRAEARAQQNNLTGAIADLNVVRNRAGLANTTALTQADILTAVLKEKRVELAHEGQRFFDLRRVNQTGINQTFRNLFPVPQSEILNSQGVVTQNPGY</sequence>
<dbReference type="InterPro" id="IPR011990">
    <property type="entry name" value="TPR-like_helical_dom_sf"/>
</dbReference>
<evidence type="ECO:0000256" key="6">
    <source>
        <dbReference type="SAM" id="SignalP"/>
    </source>
</evidence>
<dbReference type="CDD" id="cd08977">
    <property type="entry name" value="SusD"/>
    <property type="match status" value="1"/>
</dbReference>
<dbReference type="RefSeq" id="WP_191160253.1">
    <property type="nucleotide sequence ID" value="NZ_JACWMX010000001.1"/>
</dbReference>